<organism evidence="3 4">
    <name type="scientific">Kitasatospora xanthocidica</name>
    <dbReference type="NCBI Taxonomy" id="83382"/>
    <lineage>
        <taxon>Bacteria</taxon>
        <taxon>Bacillati</taxon>
        <taxon>Actinomycetota</taxon>
        <taxon>Actinomycetes</taxon>
        <taxon>Kitasatosporales</taxon>
        <taxon>Streptomycetaceae</taxon>
        <taxon>Kitasatospora</taxon>
    </lineage>
</organism>
<feature type="region of interest" description="Disordered" evidence="1">
    <location>
        <begin position="1"/>
        <end position="21"/>
    </location>
</feature>
<dbReference type="InterPro" id="IPR024775">
    <property type="entry name" value="DinB-like"/>
</dbReference>
<evidence type="ECO:0000256" key="1">
    <source>
        <dbReference type="SAM" id="MobiDB-lite"/>
    </source>
</evidence>
<dbReference type="Pfam" id="PF12867">
    <property type="entry name" value="DinB_2"/>
    <property type="match status" value="1"/>
</dbReference>
<comment type="caution">
    <text evidence="3">The sequence shown here is derived from an EMBL/GenBank/DDBJ whole genome shotgun (WGS) entry which is preliminary data.</text>
</comment>
<dbReference type="RefSeq" id="WP_117487998.1">
    <property type="nucleotide sequence ID" value="NZ_QVIG01000001.1"/>
</dbReference>
<proteinExistence type="predicted"/>
<evidence type="ECO:0000313" key="3">
    <source>
        <dbReference type="EMBL" id="RGD59850.1"/>
    </source>
</evidence>
<dbReference type="EMBL" id="QVIG01000001">
    <property type="protein sequence ID" value="RGD59850.1"/>
    <property type="molecule type" value="Genomic_DNA"/>
</dbReference>
<dbReference type="Proteomes" id="UP000263377">
    <property type="component" value="Unassembled WGS sequence"/>
</dbReference>
<dbReference type="AlphaFoldDB" id="A0A372ZWR5"/>
<sequence>MSTPERTRVESTPIAATNTADDGIVPDTKDWTWVLERPCPDCGLETPRVVREDVAGMVRANAEGWLAVLAGDVEGLRRRPAPGVWSDLEYACHVRDVFRLFEVRLNLMLDLDDPLFPNWDQDETAVAERYGEQDPKVVAGELAEAAETLAAAFERVAGAQWARTGNRSDGARFTVESFSRYLIHDPVHHLFDVTGERV</sequence>
<dbReference type="InterPro" id="IPR034660">
    <property type="entry name" value="DinB/YfiT-like"/>
</dbReference>
<name>A0A372ZWR5_9ACTN</name>
<reference evidence="3 4" key="1">
    <citation type="submission" date="2018-08" db="EMBL/GenBank/DDBJ databases">
        <title>Diversity &amp; Physiological Properties of Lignin-Decomposing Actinobacteria from Soil.</title>
        <authorList>
            <person name="Roh S.G."/>
            <person name="Kim S.B."/>
        </authorList>
    </citation>
    <scope>NUCLEOTIDE SEQUENCE [LARGE SCALE GENOMIC DNA]</scope>
    <source>
        <strain evidence="3 4">MMS17-GH009</strain>
    </source>
</reference>
<protein>
    <submittedName>
        <fullName evidence="3">DinB family protein</fullName>
    </submittedName>
</protein>
<dbReference type="SUPFAM" id="SSF109854">
    <property type="entry name" value="DinB/YfiT-like putative metalloenzymes"/>
    <property type="match status" value="1"/>
</dbReference>
<accession>A0A372ZWR5</accession>
<feature type="domain" description="DinB-like" evidence="2">
    <location>
        <begin position="59"/>
        <end position="190"/>
    </location>
</feature>
<gene>
    <name evidence="3" type="ORF">DR950_20535</name>
</gene>
<keyword evidence="4" id="KW-1185">Reference proteome</keyword>
<evidence type="ECO:0000259" key="2">
    <source>
        <dbReference type="Pfam" id="PF12867"/>
    </source>
</evidence>
<evidence type="ECO:0000313" key="4">
    <source>
        <dbReference type="Proteomes" id="UP000263377"/>
    </source>
</evidence>
<dbReference type="Gene3D" id="1.20.120.450">
    <property type="entry name" value="dinb family like domain"/>
    <property type="match status" value="1"/>
</dbReference>